<dbReference type="InParanoid" id="G2YNR4"/>
<organism evidence="1 2">
    <name type="scientific">Botryotinia fuckeliana (strain T4)</name>
    <name type="common">Noble rot fungus</name>
    <name type="synonym">Botrytis cinerea</name>
    <dbReference type="NCBI Taxonomy" id="999810"/>
    <lineage>
        <taxon>Eukaryota</taxon>
        <taxon>Fungi</taxon>
        <taxon>Dikarya</taxon>
        <taxon>Ascomycota</taxon>
        <taxon>Pezizomycotina</taxon>
        <taxon>Leotiomycetes</taxon>
        <taxon>Helotiales</taxon>
        <taxon>Sclerotiniaceae</taxon>
        <taxon>Botrytis</taxon>
    </lineage>
</organism>
<evidence type="ECO:0000313" key="1">
    <source>
        <dbReference type="EMBL" id="CCD53262.1"/>
    </source>
</evidence>
<dbReference type="Proteomes" id="UP000008177">
    <property type="component" value="Unplaced contigs"/>
</dbReference>
<accession>G2YNR4</accession>
<gene>
    <name evidence="1" type="ORF">BofuT4_uP122810.1</name>
</gene>
<sequence length="53" mass="5920">MSQSNLEPVTPECSLAPEPRSLDIRFRCLSRRNTGNSDKIANHSTIMTSPSSW</sequence>
<proteinExistence type="predicted"/>
<name>G2YNR4_BOTF4</name>
<reference evidence="2" key="1">
    <citation type="journal article" date="2011" name="PLoS Genet.">
        <title>Genomic analysis of the necrotrophic fungal pathogens Sclerotinia sclerotiorum and Botrytis cinerea.</title>
        <authorList>
            <person name="Amselem J."/>
            <person name="Cuomo C.A."/>
            <person name="van Kan J.A."/>
            <person name="Viaud M."/>
            <person name="Benito E.P."/>
            <person name="Couloux A."/>
            <person name="Coutinho P.M."/>
            <person name="de Vries R.P."/>
            <person name="Dyer P.S."/>
            <person name="Fillinger S."/>
            <person name="Fournier E."/>
            <person name="Gout L."/>
            <person name="Hahn M."/>
            <person name="Kohn L."/>
            <person name="Lapalu N."/>
            <person name="Plummer K.M."/>
            <person name="Pradier J.M."/>
            <person name="Quevillon E."/>
            <person name="Sharon A."/>
            <person name="Simon A."/>
            <person name="ten Have A."/>
            <person name="Tudzynski B."/>
            <person name="Tudzynski P."/>
            <person name="Wincker P."/>
            <person name="Andrew M."/>
            <person name="Anthouard V."/>
            <person name="Beever R.E."/>
            <person name="Beffa R."/>
            <person name="Benoit I."/>
            <person name="Bouzid O."/>
            <person name="Brault B."/>
            <person name="Chen Z."/>
            <person name="Choquer M."/>
            <person name="Collemare J."/>
            <person name="Cotton P."/>
            <person name="Danchin E.G."/>
            <person name="Da Silva C."/>
            <person name="Gautier A."/>
            <person name="Giraud C."/>
            <person name="Giraud T."/>
            <person name="Gonzalez C."/>
            <person name="Grossetete S."/>
            <person name="Guldener U."/>
            <person name="Henrissat B."/>
            <person name="Howlett B.J."/>
            <person name="Kodira C."/>
            <person name="Kretschmer M."/>
            <person name="Lappartient A."/>
            <person name="Leroch M."/>
            <person name="Levis C."/>
            <person name="Mauceli E."/>
            <person name="Neuveglise C."/>
            <person name="Oeser B."/>
            <person name="Pearson M."/>
            <person name="Poulain J."/>
            <person name="Poussereau N."/>
            <person name="Quesneville H."/>
            <person name="Rascle C."/>
            <person name="Schumacher J."/>
            <person name="Segurens B."/>
            <person name="Sexton A."/>
            <person name="Silva E."/>
            <person name="Sirven C."/>
            <person name="Soanes D.M."/>
            <person name="Talbot N.J."/>
            <person name="Templeton M."/>
            <person name="Yandava C."/>
            <person name="Yarden O."/>
            <person name="Zeng Q."/>
            <person name="Rollins J.A."/>
            <person name="Lebrun M.H."/>
            <person name="Dickman M."/>
        </authorList>
    </citation>
    <scope>NUCLEOTIDE SEQUENCE [LARGE SCALE GENOMIC DNA]</scope>
    <source>
        <strain evidence="2">T4</strain>
    </source>
</reference>
<dbReference type="AlphaFoldDB" id="G2YNR4"/>
<protein>
    <submittedName>
        <fullName evidence="1">Uncharacterized protein</fullName>
    </submittedName>
</protein>
<dbReference type="EMBL" id="FQ790346">
    <property type="protein sequence ID" value="CCD53262.1"/>
    <property type="molecule type" value="Genomic_DNA"/>
</dbReference>
<evidence type="ECO:0000313" key="2">
    <source>
        <dbReference type="Proteomes" id="UP000008177"/>
    </source>
</evidence>
<dbReference type="HOGENOM" id="CLU_3068433_0_0_1"/>